<dbReference type="Gene3D" id="1.10.530.10">
    <property type="match status" value="1"/>
</dbReference>
<name>A0A8S5UHK1_9CAUD</name>
<feature type="compositionally biased region" description="Basic and acidic residues" evidence="1">
    <location>
        <begin position="21"/>
        <end position="31"/>
    </location>
</feature>
<keyword evidence="2" id="KW-1133">Transmembrane helix</keyword>
<evidence type="ECO:0000313" key="3">
    <source>
        <dbReference type="EMBL" id="DAF93959.1"/>
    </source>
</evidence>
<dbReference type="EMBL" id="BK016090">
    <property type="protein sequence ID" value="DAF93946.1"/>
    <property type="molecule type" value="Genomic_DNA"/>
</dbReference>
<evidence type="ECO:0000256" key="1">
    <source>
        <dbReference type="SAM" id="MobiDB-lite"/>
    </source>
</evidence>
<feature type="transmembrane region" description="Helical" evidence="2">
    <location>
        <begin position="174"/>
        <end position="201"/>
    </location>
</feature>
<sequence>MNLTDALAWTGPSAYAQGRAQDPELDHHETPEPEDEGPMSLERFIEHTIHPGPKRAAEMEWSIAGLANWHSSSSHGHSDVARLITWPIYNYLKDMGLIDKGGKRANLLEWTHHFISRLIRKFAKRQMKKWLTKFLWRFIRFAARVLWGAARWLMRNIFKTLIRLVVRPMITLVLEALVLNPAVLAGLAVAGGLGVLGYFAWDTFFKASPIVDTVYDDAGRLVASTGAEAPLGAGDVGAMRAAGPVPHVEHRDVTSISALVARGEGDYNSVNYGTRVKDKKKKGRAGTEDLENMTVNEVMQHQQAGDFNAVGRYQIITTTMPEIVRGLGLTGQEKFDRTTQDRMFDYLIGVKRRAIGDYISGRSDDLNAAVYAASQEWASVAAPAGMPLYKKKKTDPTRYGDGETSYYSGVQGNRASISAAEMAATLQRERGNNTGGQTEVTQPQVRVRADTTMSAAPPQARGQSAQHAPGSLQAQEAHDQEIIRGRRGELIAVTQ</sequence>
<accession>A0A8S5UHK1</accession>
<keyword evidence="2" id="KW-0472">Membrane</keyword>
<dbReference type="SUPFAM" id="SSF53955">
    <property type="entry name" value="Lysozyme-like"/>
    <property type="match status" value="1"/>
</dbReference>
<dbReference type="InterPro" id="IPR023346">
    <property type="entry name" value="Lysozyme-like_dom_sf"/>
</dbReference>
<feature type="region of interest" description="Disordered" evidence="1">
    <location>
        <begin position="9"/>
        <end position="37"/>
    </location>
</feature>
<reference evidence="3" key="1">
    <citation type="journal article" date="2021" name="Proc. Natl. Acad. Sci. U.S.A.">
        <title>A Catalog of Tens of Thousands of Viruses from Human Metagenomes Reveals Hidden Associations with Chronic Diseases.</title>
        <authorList>
            <person name="Tisza M.J."/>
            <person name="Buck C.B."/>
        </authorList>
    </citation>
    <scope>NUCLEOTIDE SEQUENCE</scope>
    <source>
        <strain evidence="3">Ctu2j3</strain>
    </source>
</reference>
<organism evidence="3">
    <name type="scientific">Myoviridae sp. ctu2j3</name>
    <dbReference type="NCBI Taxonomy" id="2825197"/>
    <lineage>
        <taxon>Viruses</taxon>
        <taxon>Duplodnaviria</taxon>
        <taxon>Heunggongvirae</taxon>
        <taxon>Uroviricota</taxon>
        <taxon>Caudoviricetes</taxon>
    </lineage>
</organism>
<protein>
    <submittedName>
        <fullName evidence="3">Uncharacterized protein</fullName>
    </submittedName>
</protein>
<evidence type="ECO:0000256" key="2">
    <source>
        <dbReference type="SAM" id="Phobius"/>
    </source>
</evidence>
<keyword evidence="2" id="KW-0812">Transmembrane</keyword>
<feature type="region of interest" description="Disordered" evidence="1">
    <location>
        <begin position="429"/>
        <end position="482"/>
    </location>
</feature>
<proteinExistence type="predicted"/>
<dbReference type="EMBL" id="BK016090">
    <property type="protein sequence ID" value="DAF93959.1"/>
    <property type="molecule type" value="Genomic_DNA"/>
</dbReference>
<feature type="compositionally biased region" description="Polar residues" evidence="1">
    <location>
        <begin position="435"/>
        <end position="444"/>
    </location>
</feature>